<gene>
    <name evidence="2" type="ORF">SDC9_64582</name>
</gene>
<proteinExistence type="predicted"/>
<sequence length="98" mass="10874">MANNDNIAEIISAAQKAIDQVQASLAESEEFLRNQGIDPQKMREHTSGQLTDEQRAQAEADYRADVAAIEQEVEQAKLRQSFQAPAGRTGFKPSRNMI</sequence>
<dbReference type="AlphaFoldDB" id="A0A644XPQ1"/>
<comment type="caution">
    <text evidence="2">The sequence shown here is derived from an EMBL/GenBank/DDBJ whole genome shotgun (WGS) entry which is preliminary data.</text>
</comment>
<protein>
    <submittedName>
        <fullName evidence="2">Uncharacterized protein</fullName>
    </submittedName>
</protein>
<evidence type="ECO:0000313" key="2">
    <source>
        <dbReference type="EMBL" id="MPM18176.1"/>
    </source>
</evidence>
<organism evidence="2">
    <name type="scientific">bioreactor metagenome</name>
    <dbReference type="NCBI Taxonomy" id="1076179"/>
    <lineage>
        <taxon>unclassified sequences</taxon>
        <taxon>metagenomes</taxon>
        <taxon>ecological metagenomes</taxon>
    </lineage>
</organism>
<reference evidence="2" key="1">
    <citation type="submission" date="2019-08" db="EMBL/GenBank/DDBJ databases">
        <authorList>
            <person name="Kucharzyk K."/>
            <person name="Murdoch R.W."/>
            <person name="Higgins S."/>
            <person name="Loffler F."/>
        </authorList>
    </citation>
    <scope>NUCLEOTIDE SEQUENCE</scope>
</reference>
<feature type="region of interest" description="Disordered" evidence="1">
    <location>
        <begin position="32"/>
        <end position="59"/>
    </location>
</feature>
<feature type="compositionally biased region" description="Basic and acidic residues" evidence="1">
    <location>
        <begin position="40"/>
        <end position="59"/>
    </location>
</feature>
<dbReference type="EMBL" id="VSSQ01002933">
    <property type="protein sequence ID" value="MPM18176.1"/>
    <property type="molecule type" value="Genomic_DNA"/>
</dbReference>
<accession>A0A644XPQ1</accession>
<name>A0A644XPQ1_9ZZZZ</name>
<evidence type="ECO:0000256" key="1">
    <source>
        <dbReference type="SAM" id="MobiDB-lite"/>
    </source>
</evidence>